<dbReference type="GO" id="GO:0032259">
    <property type="term" value="P:methylation"/>
    <property type="evidence" value="ECO:0007669"/>
    <property type="project" value="UniProtKB-KW"/>
</dbReference>
<keyword evidence="7" id="KW-0687">Ribonucleoprotein</keyword>
<evidence type="ECO:0000256" key="2">
    <source>
        <dbReference type="ARBA" id="ARBA00022490"/>
    </source>
</evidence>
<evidence type="ECO:0000313" key="8">
    <source>
        <dbReference type="Proteomes" id="UP000620596"/>
    </source>
</evidence>
<dbReference type="InterPro" id="IPR029063">
    <property type="entry name" value="SAM-dependent_MTases_sf"/>
</dbReference>
<evidence type="ECO:0000313" key="7">
    <source>
        <dbReference type="EMBL" id="GGA95417.1"/>
    </source>
</evidence>
<comment type="caution">
    <text evidence="7">The sequence shown here is derived from an EMBL/GenBank/DDBJ whole genome shotgun (WGS) entry which is preliminary data.</text>
</comment>
<dbReference type="PANTHER" id="PTHR43648">
    <property type="entry name" value="ELECTRON TRANSFER FLAVOPROTEIN BETA SUBUNIT LYSINE METHYLTRANSFERASE"/>
    <property type="match status" value="1"/>
</dbReference>
<proteinExistence type="inferred from homology"/>
<reference evidence="7" key="2">
    <citation type="submission" date="2020-09" db="EMBL/GenBank/DDBJ databases">
        <authorList>
            <person name="Sun Q."/>
            <person name="Zhou Y."/>
        </authorList>
    </citation>
    <scope>NUCLEOTIDE SEQUENCE</scope>
    <source>
        <strain evidence="7">CGMCC 1.15322</strain>
    </source>
</reference>
<gene>
    <name evidence="6 7" type="primary">prmA</name>
    <name evidence="7" type="ORF">GCM10011496_15670</name>
</gene>
<dbReference type="InterPro" id="IPR004498">
    <property type="entry name" value="Ribosomal_PrmA_MeTrfase"/>
</dbReference>
<dbReference type="AlphaFoldDB" id="A0A916WGJ0"/>
<protein>
    <recommendedName>
        <fullName evidence="6">Ribosomal protein L11 methyltransferase</fullName>
        <shortName evidence="6">L11 Mtase</shortName>
        <ecNumber evidence="6">2.1.1.-</ecNumber>
    </recommendedName>
</protein>
<evidence type="ECO:0000256" key="4">
    <source>
        <dbReference type="ARBA" id="ARBA00022679"/>
    </source>
</evidence>
<organism evidence="7 8">
    <name type="scientific">Polaromonas eurypsychrophila</name>
    <dbReference type="NCBI Taxonomy" id="1614635"/>
    <lineage>
        <taxon>Bacteria</taxon>
        <taxon>Pseudomonadati</taxon>
        <taxon>Pseudomonadota</taxon>
        <taxon>Betaproteobacteria</taxon>
        <taxon>Burkholderiales</taxon>
        <taxon>Comamonadaceae</taxon>
        <taxon>Polaromonas</taxon>
    </lineage>
</organism>
<dbReference type="InterPro" id="IPR050078">
    <property type="entry name" value="Ribosomal_L11_MeTrfase_PrmA"/>
</dbReference>
<comment type="subcellular location">
    <subcellularLocation>
        <location evidence="6">Cytoplasm</location>
    </subcellularLocation>
</comment>
<dbReference type="RefSeq" id="WP_188707796.1">
    <property type="nucleotide sequence ID" value="NZ_BMIG01000004.1"/>
</dbReference>
<reference evidence="7" key="1">
    <citation type="journal article" date="2014" name="Int. J. Syst. Evol. Microbiol.">
        <title>Complete genome sequence of Corynebacterium casei LMG S-19264T (=DSM 44701T), isolated from a smear-ripened cheese.</title>
        <authorList>
            <consortium name="US DOE Joint Genome Institute (JGI-PGF)"/>
            <person name="Walter F."/>
            <person name="Albersmeier A."/>
            <person name="Kalinowski J."/>
            <person name="Ruckert C."/>
        </authorList>
    </citation>
    <scope>NUCLEOTIDE SEQUENCE</scope>
    <source>
        <strain evidence="7">CGMCC 1.15322</strain>
    </source>
</reference>
<evidence type="ECO:0000256" key="5">
    <source>
        <dbReference type="ARBA" id="ARBA00022691"/>
    </source>
</evidence>
<dbReference type="SUPFAM" id="SSF53335">
    <property type="entry name" value="S-adenosyl-L-methionine-dependent methyltransferases"/>
    <property type="match status" value="1"/>
</dbReference>
<accession>A0A916WGJ0</accession>
<dbReference type="PANTHER" id="PTHR43648:SF1">
    <property type="entry name" value="ELECTRON TRANSFER FLAVOPROTEIN BETA SUBUNIT LYSINE METHYLTRANSFERASE"/>
    <property type="match status" value="1"/>
</dbReference>
<comment type="catalytic activity">
    <reaction evidence="6">
        <text>L-lysyl-[protein] + 3 S-adenosyl-L-methionine = N(6),N(6),N(6)-trimethyl-L-lysyl-[protein] + 3 S-adenosyl-L-homocysteine + 3 H(+)</text>
        <dbReference type="Rhea" id="RHEA:54192"/>
        <dbReference type="Rhea" id="RHEA-COMP:9752"/>
        <dbReference type="Rhea" id="RHEA-COMP:13826"/>
        <dbReference type="ChEBI" id="CHEBI:15378"/>
        <dbReference type="ChEBI" id="CHEBI:29969"/>
        <dbReference type="ChEBI" id="CHEBI:57856"/>
        <dbReference type="ChEBI" id="CHEBI:59789"/>
        <dbReference type="ChEBI" id="CHEBI:61961"/>
    </reaction>
</comment>
<feature type="binding site" evidence="6">
    <location>
        <position position="150"/>
    </location>
    <ligand>
        <name>S-adenosyl-L-methionine</name>
        <dbReference type="ChEBI" id="CHEBI:59789"/>
    </ligand>
</feature>
<keyword evidence="3 6" id="KW-0489">Methyltransferase</keyword>
<evidence type="ECO:0000256" key="3">
    <source>
        <dbReference type="ARBA" id="ARBA00022603"/>
    </source>
</evidence>
<dbReference type="Gene3D" id="3.40.50.150">
    <property type="entry name" value="Vaccinia Virus protein VP39"/>
    <property type="match status" value="1"/>
</dbReference>
<comment type="function">
    <text evidence="6">Methylates ribosomal protein L11.</text>
</comment>
<keyword evidence="5 6" id="KW-0949">S-adenosyl-L-methionine</keyword>
<dbReference type="CDD" id="cd02440">
    <property type="entry name" value="AdoMet_MTases"/>
    <property type="match status" value="1"/>
</dbReference>
<comment type="similarity">
    <text evidence="1 6">Belongs to the methyltransferase superfamily. PrmA family.</text>
</comment>
<dbReference type="PIRSF" id="PIRSF000401">
    <property type="entry name" value="RPL11_MTase"/>
    <property type="match status" value="1"/>
</dbReference>
<dbReference type="GO" id="GO:0005840">
    <property type="term" value="C:ribosome"/>
    <property type="evidence" value="ECO:0007669"/>
    <property type="project" value="UniProtKB-KW"/>
</dbReference>
<dbReference type="HAMAP" id="MF_00735">
    <property type="entry name" value="Methyltr_PrmA"/>
    <property type="match status" value="1"/>
</dbReference>
<dbReference type="Proteomes" id="UP000620596">
    <property type="component" value="Unassembled WGS sequence"/>
</dbReference>
<evidence type="ECO:0000256" key="1">
    <source>
        <dbReference type="ARBA" id="ARBA00009741"/>
    </source>
</evidence>
<keyword evidence="8" id="KW-1185">Reference proteome</keyword>
<dbReference type="EMBL" id="BMIG01000004">
    <property type="protein sequence ID" value="GGA95417.1"/>
    <property type="molecule type" value="Genomic_DNA"/>
</dbReference>
<dbReference type="GO" id="GO:0005737">
    <property type="term" value="C:cytoplasm"/>
    <property type="evidence" value="ECO:0007669"/>
    <property type="project" value="UniProtKB-SubCell"/>
</dbReference>
<evidence type="ECO:0000256" key="6">
    <source>
        <dbReference type="HAMAP-Rule" id="MF_00735"/>
    </source>
</evidence>
<keyword evidence="7" id="KW-0689">Ribosomal protein</keyword>
<dbReference type="Pfam" id="PF06325">
    <property type="entry name" value="PrmA"/>
    <property type="match status" value="1"/>
</dbReference>
<sequence length="327" mass="34370">MFELILLAPADQVETVSDALDALDALSVSVEDADAQTPAEQALFGEPGMPPPKAGWERSRVVSLFDSEALAREAATLLSAQDFFAACQVVAIQAVAEQDWVRLTQSQFAPVEITPAFWIVPTWHEPPTQATQVIRLDPGLAFGTGTHPTTRMCLRWIAGAPKLGTGVSSLPPEGANFPRGGSSKNSVVPDVAPRRKPLGRVLDYGCGSGILAIGAAKFGASAIDAVDIDEAAVQSTLANAEANHVALNAGLPDKVNGAYQTVLANILATPLKVLAPLLCSRVAPGGSLVLAGILERQADELKAAYAPYCQLQVSDQEDGWILMTARL</sequence>
<feature type="binding site" evidence="6">
    <location>
        <position position="227"/>
    </location>
    <ligand>
        <name>S-adenosyl-L-methionine</name>
        <dbReference type="ChEBI" id="CHEBI:59789"/>
    </ligand>
</feature>
<feature type="binding site" evidence="6">
    <location>
        <position position="205"/>
    </location>
    <ligand>
        <name>S-adenosyl-L-methionine</name>
        <dbReference type="ChEBI" id="CHEBI:59789"/>
    </ligand>
</feature>
<name>A0A916WGJ0_9BURK</name>
<keyword evidence="4 6" id="KW-0808">Transferase</keyword>
<feature type="binding site" evidence="6">
    <location>
        <position position="265"/>
    </location>
    <ligand>
        <name>S-adenosyl-L-methionine</name>
        <dbReference type="ChEBI" id="CHEBI:59789"/>
    </ligand>
</feature>
<dbReference type="EC" id="2.1.1.-" evidence="6"/>
<dbReference type="GO" id="GO:0016279">
    <property type="term" value="F:protein-lysine N-methyltransferase activity"/>
    <property type="evidence" value="ECO:0007669"/>
    <property type="project" value="TreeGrafter"/>
</dbReference>
<keyword evidence="2 6" id="KW-0963">Cytoplasm</keyword>